<evidence type="ECO:0000259" key="1">
    <source>
        <dbReference type="Pfam" id="PF05699"/>
    </source>
</evidence>
<dbReference type="SUPFAM" id="SSF53098">
    <property type="entry name" value="Ribonuclease H-like"/>
    <property type="match status" value="1"/>
</dbReference>
<keyword evidence="2" id="KW-0472">Membrane</keyword>
<dbReference type="InterPro" id="IPR012337">
    <property type="entry name" value="RNaseH-like_sf"/>
</dbReference>
<feature type="domain" description="HAT C-terminal dimerisation" evidence="1">
    <location>
        <begin position="92"/>
        <end position="158"/>
    </location>
</feature>
<dbReference type="Pfam" id="PF05699">
    <property type="entry name" value="Dimer_Tnp_hAT"/>
    <property type="match status" value="1"/>
</dbReference>
<accession>A0A4C1YCW3</accession>
<comment type="caution">
    <text evidence="2">The sequence shown here is derived from an EMBL/GenBank/DDBJ whole genome shotgun (WGS) entry which is preliminary data.</text>
</comment>
<protein>
    <submittedName>
        <fullName evidence="2">Transmembrane protein 164</fullName>
    </submittedName>
</protein>
<keyword evidence="3" id="KW-1185">Reference proteome</keyword>
<keyword evidence="2" id="KW-0812">Transmembrane</keyword>
<dbReference type="InterPro" id="IPR008906">
    <property type="entry name" value="HATC_C_dom"/>
</dbReference>
<proteinExistence type="predicted"/>
<dbReference type="Proteomes" id="UP000299102">
    <property type="component" value="Unassembled WGS sequence"/>
</dbReference>
<organism evidence="2 3">
    <name type="scientific">Eumeta variegata</name>
    <name type="common">Bagworm moth</name>
    <name type="synonym">Eumeta japonica</name>
    <dbReference type="NCBI Taxonomy" id="151549"/>
    <lineage>
        <taxon>Eukaryota</taxon>
        <taxon>Metazoa</taxon>
        <taxon>Ecdysozoa</taxon>
        <taxon>Arthropoda</taxon>
        <taxon>Hexapoda</taxon>
        <taxon>Insecta</taxon>
        <taxon>Pterygota</taxon>
        <taxon>Neoptera</taxon>
        <taxon>Endopterygota</taxon>
        <taxon>Lepidoptera</taxon>
        <taxon>Glossata</taxon>
        <taxon>Ditrysia</taxon>
        <taxon>Tineoidea</taxon>
        <taxon>Psychidae</taxon>
        <taxon>Oiketicinae</taxon>
        <taxon>Eumeta</taxon>
    </lineage>
</organism>
<dbReference type="EMBL" id="BGZK01001189">
    <property type="protein sequence ID" value="GBP73858.1"/>
    <property type="molecule type" value="Genomic_DNA"/>
</dbReference>
<sequence length="297" mass="33840">MRSNFFNCTILDPQFKRIHFNSPITVSNATSQISNDIRSEYRRREQCSSHVKFHRVASEQANESSIWCRHEKLLNLSTATQEIPSSGSVPNELKQYLDQPVLERKSDPIKFWVNCRHFTPVLSEISLKYLICQAPSILSERVASVVNLTLPDNRSRLTTIELLLTEQPTDHHQAPENKRRMAQIYLLSAAPSKSVTAVFRIHLNLLNGPLLAFLFPETASRKPAQVNLNHMLCPAILDPFDGPWYRVAAVLHQAVLCPALCKLYCLIADYCLTRFPPTKVKPNMKDILDQLADKHVD</sequence>
<reference evidence="2 3" key="1">
    <citation type="journal article" date="2019" name="Commun. Biol.">
        <title>The bagworm genome reveals a unique fibroin gene that provides high tensile strength.</title>
        <authorList>
            <person name="Kono N."/>
            <person name="Nakamura H."/>
            <person name="Ohtoshi R."/>
            <person name="Tomita M."/>
            <person name="Numata K."/>
            <person name="Arakawa K."/>
        </authorList>
    </citation>
    <scope>NUCLEOTIDE SEQUENCE [LARGE SCALE GENOMIC DNA]</scope>
</reference>
<name>A0A4C1YCW3_EUMVA</name>
<dbReference type="InterPro" id="IPR026508">
    <property type="entry name" value="TMEM164"/>
</dbReference>
<dbReference type="GO" id="GO:0046983">
    <property type="term" value="F:protein dimerization activity"/>
    <property type="evidence" value="ECO:0007669"/>
    <property type="project" value="InterPro"/>
</dbReference>
<dbReference type="PANTHER" id="PTHR20948">
    <property type="entry name" value="TRANSMEMBRANE PROTEIN 164"/>
    <property type="match status" value="1"/>
</dbReference>
<dbReference type="AlphaFoldDB" id="A0A4C1YCW3"/>
<evidence type="ECO:0000313" key="3">
    <source>
        <dbReference type="Proteomes" id="UP000299102"/>
    </source>
</evidence>
<gene>
    <name evidence="2" type="primary">TMEM164</name>
    <name evidence="2" type="ORF">EVAR_52418_1</name>
</gene>
<dbReference type="STRING" id="151549.A0A4C1YCW3"/>
<evidence type="ECO:0000313" key="2">
    <source>
        <dbReference type="EMBL" id="GBP73858.1"/>
    </source>
</evidence>
<dbReference type="PANTHER" id="PTHR20948:SF2">
    <property type="entry name" value="TRANSMEMBRANE PROTEIN 164"/>
    <property type="match status" value="1"/>
</dbReference>
<dbReference type="OrthoDB" id="17328at2759"/>